<keyword evidence="2" id="KW-1185">Reference proteome</keyword>
<dbReference type="AlphaFoldDB" id="A0A427TDC3"/>
<evidence type="ECO:0000313" key="2">
    <source>
        <dbReference type="Proteomes" id="UP000267081"/>
    </source>
</evidence>
<dbReference type="OrthoDB" id="3386372at2"/>
<dbReference type="Proteomes" id="UP000267081">
    <property type="component" value="Unassembled WGS sequence"/>
</dbReference>
<gene>
    <name evidence="1" type="ORF">EIY87_17265</name>
</gene>
<sequence length="168" mass="18251">MAAAEGWRRFELGATVTGTVSLIPRPGAIGILVDVDGVQGFVDVLSLPRQVESWPAVGTTTTFEVLTRRPGQIRLWPLDPAFRDGSFDNGVSAEEWLARKARYPVGTLLTAVVSDAYVSDGSYTVRYVGGWSRLEEDGELPEVGSTAGYEVVRHLDTTRRTLLRPAGT</sequence>
<protein>
    <recommendedName>
        <fullName evidence="3">S1 RNA-binding domain-containing protein</fullName>
    </recommendedName>
</protein>
<reference evidence="1 2" key="1">
    <citation type="submission" date="2018-12" db="EMBL/GenBank/DDBJ databases">
        <title>Amycolatopsis eburnea sp. nov. actinomycete associate with arbuscular mycorrhiza fungal spore.</title>
        <authorList>
            <person name="Lumyong S."/>
            <person name="Chaiya L."/>
        </authorList>
    </citation>
    <scope>NUCLEOTIDE SEQUENCE [LARGE SCALE GENOMIC DNA]</scope>
    <source>
        <strain evidence="1 2">GLM-1</strain>
    </source>
</reference>
<proteinExistence type="predicted"/>
<organism evidence="1 2">
    <name type="scientific">Amycolatopsis eburnea</name>
    <dbReference type="NCBI Taxonomy" id="2267691"/>
    <lineage>
        <taxon>Bacteria</taxon>
        <taxon>Bacillati</taxon>
        <taxon>Actinomycetota</taxon>
        <taxon>Actinomycetes</taxon>
        <taxon>Pseudonocardiales</taxon>
        <taxon>Pseudonocardiaceae</taxon>
        <taxon>Amycolatopsis</taxon>
    </lineage>
</organism>
<comment type="caution">
    <text evidence="1">The sequence shown here is derived from an EMBL/GenBank/DDBJ whole genome shotgun (WGS) entry which is preliminary data.</text>
</comment>
<dbReference type="EMBL" id="RSEC01000036">
    <property type="protein sequence ID" value="RSD20375.1"/>
    <property type="molecule type" value="Genomic_DNA"/>
</dbReference>
<name>A0A427TDC3_9PSEU</name>
<evidence type="ECO:0000313" key="1">
    <source>
        <dbReference type="EMBL" id="RSD20375.1"/>
    </source>
</evidence>
<evidence type="ECO:0008006" key="3">
    <source>
        <dbReference type="Google" id="ProtNLM"/>
    </source>
</evidence>
<accession>A0A427TDC3</accession>